<dbReference type="SUPFAM" id="SSF49758">
    <property type="entry name" value="Calpain large subunit, middle domain (domain III)"/>
    <property type="match status" value="1"/>
</dbReference>
<dbReference type="Gene3D" id="3.90.70.10">
    <property type="entry name" value="Cysteine proteinases"/>
    <property type="match status" value="1"/>
</dbReference>
<dbReference type="PROSITE" id="PS50203">
    <property type="entry name" value="CALPAIN_CAT"/>
    <property type="match status" value="1"/>
</dbReference>
<keyword evidence="3 6" id="KW-0378">Hydrolase</keyword>
<dbReference type="Gene3D" id="1.10.238.10">
    <property type="entry name" value="EF-hand"/>
    <property type="match status" value="1"/>
</dbReference>
<feature type="domain" description="EF-hand" evidence="8">
    <location>
        <begin position="623"/>
        <end position="658"/>
    </location>
</feature>
<evidence type="ECO:0000313" key="9">
    <source>
        <dbReference type="EMBL" id="CAH2255985.1"/>
    </source>
</evidence>
<dbReference type="SUPFAM" id="SSF54001">
    <property type="entry name" value="Cysteine proteinases"/>
    <property type="match status" value="1"/>
</dbReference>
<dbReference type="InterPro" id="IPR002048">
    <property type="entry name" value="EF_hand_dom"/>
</dbReference>
<dbReference type="Gene3D" id="2.60.120.380">
    <property type="match status" value="1"/>
</dbReference>
<comment type="similarity">
    <text evidence="1">Belongs to the peptidase C2 family.</text>
</comment>
<organism evidence="9 10">
    <name type="scientific">Pelobates cultripes</name>
    <name type="common">Western spadefoot toad</name>
    <dbReference type="NCBI Taxonomy" id="61616"/>
    <lineage>
        <taxon>Eukaryota</taxon>
        <taxon>Metazoa</taxon>
        <taxon>Chordata</taxon>
        <taxon>Craniata</taxon>
        <taxon>Vertebrata</taxon>
        <taxon>Euteleostomi</taxon>
        <taxon>Amphibia</taxon>
        <taxon>Batrachia</taxon>
        <taxon>Anura</taxon>
        <taxon>Pelobatoidea</taxon>
        <taxon>Pelobatidae</taxon>
        <taxon>Pelobates</taxon>
    </lineage>
</organism>
<dbReference type="Proteomes" id="UP001295444">
    <property type="component" value="Chromosome 02"/>
</dbReference>
<dbReference type="PROSITE" id="PS00139">
    <property type="entry name" value="THIOL_PROTEASE_CYS"/>
    <property type="match status" value="1"/>
</dbReference>
<dbReference type="PRINTS" id="PR00704">
    <property type="entry name" value="CALPAIN"/>
</dbReference>
<dbReference type="GO" id="GO:0005509">
    <property type="term" value="F:calcium ion binding"/>
    <property type="evidence" value="ECO:0007669"/>
    <property type="project" value="InterPro"/>
</dbReference>
<evidence type="ECO:0000256" key="2">
    <source>
        <dbReference type="ARBA" id="ARBA00022670"/>
    </source>
</evidence>
<gene>
    <name evidence="9" type="ORF">PECUL_23A062516</name>
</gene>
<evidence type="ECO:0000256" key="3">
    <source>
        <dbReference type="ARBA" id="ARBA00022801"/>
    </source>
</evidence>
<reference evidence="9" key="1">
    <citation type="submission" date="2022-03" db="EMBL/GenBank/DDBJ databases">
        <authorList>
            <person name="Alioto T."/>
            <person name="Alioto T."/>
            <person name="Gomez Garrido J."/>
        </authorList>
    </citation>
    <scope>NUCLEOTIDE SEQUENCE</scope>
</reference>
<evidence type="ECO:0000259" key="8">
    <source>
        <dbReference type="PROSITE" id="PS50222"/>
    </source>
</evidence>
<protein>
    <submittedName>
        <fullName evidence="9">Calpain-13-like isoform X1</fullName>
    </submittedName>
</protein>
<dbReference type="InterPro" id="IPR036213">
    <property type="entry name" value="Calpain_III_sf"/>
</dbReference>
<dbReference type="PROSITE" id="PS50222">
    <property type="entry name" value="EF_HAND_2"/>
    <property type="match status" value="1"/>
</dbReference>
<dbReference type="InterPro" id="IPR022684">
    <property type="entry name" value="Calpain_cysteine_protease"/>
</dbReference>
<dbReference type="InterPro" id="IPR022682">
    <property type="entry name" value="Calpain_domain_III"/>
</dbReference>
<dbReference type="GO" id="GO:0005737">
    <property type="term" value="C:cytoplasm"/>
    <property type="evidence" value="ECO:0007669"/>
    <property type="project" value="TreeGrafter"/>
</dbReference>
<evidence type="ECO:0000256" key="5">
    <source>
        <dbReference type="PIRSR" id="PIRSR622684-1"/>
    </source>
</evidence>
<dbReference type="InterPro" id="IPR000169">
    <property type="entry name" value="Pept_cys_AS"/>
</dbReference>
<feature type="active site" evidence="5 6">
    <location>
        <position position="313"/>
    </location>
</feature>
<dbReference type="PANTHER" id="PTHR10183:SF429">
    <property type="entry name" value="CALPAIN 10-LIKE"/>
    <property type="match status" value="1"/>
</dbReference>
<dbReference type="GO" id="GO:0006508">
    <property type="term" value="P:proteolysis"/>
    <property type="evidence" value="ECO:0007669"/>
    <property type="project" value="UniProtKB-KW"/>
</dbReference>
<dbReference type="GO" id="GO:0004198">
    <property type="term" value="F:calcium-dependent cysteine-type endopeptidase activity"/>
    <property type="evidence" value="ECO:0007669"/>
    <property type="project" value="InterPro"/>
</dbReference>
<feature type="active site" evidence="5 6">
    <location>
        <position position="289"/>
    </location>
</feature>
<feature type="active site" evidence="5 6">
    <location>
        <position position="104"/>
    </location>
</feature>
<evidence type="ECO:0000256" key="6">
    <source>
        <dbReference type="PROSITE-ProRule" id="PRU00239"/>
    </source>
</evidence>
<dbReference type="EMBL" id="OW240913">
    <property type="protein sequence ID" value="CAH2255985.1"/>
    <property type="molecule type" value="Genomic_DNA"/>
</dbReference>
<dbReference type="AlphaFoldDB" id="A0AAD1RI32"/>
<sequence>MNQSYENGQSAHLEQQGVKIGRVINPKKFRNQDFDSLREINLKKKVLFEDETFPANMNSIGPKLEKEFKSSKIEWKRPKPSEYPRLVVDSISLFDIKQSKLGDCWVLSVLGALTYKEHLLKIILPLNQEFDQYYSGIFHFRFWSFGDWWDVVVDDRLPYLDGEHLSARPSTENELWPCLLEKAYAKLLGSYQNLHFGAPANAFTNFTGGLAMSFELKSDIELSDLFHMIKYATPETVMTCTTKKKDGSERNRSNSYPTLYKHQSIRRGSAPVTAIPESVHLGNGLVESHAYSIVGTAQVHFRNQLVNLIQIWNPWGYGEWMGPWNDMCPFWKEVTEAERQSLLKTREDGMFYMSFEDFVAHFFILVICSPSPDYLDWDYQPKQWYRQMFMDTWPKGIVNKNDVGQDLIFKNPQYLIQINDSDTVVKGFNVVISLMQHPANQKKFYGVWPSVAYQIIPVDSKFYNSKEKLQSSQIHNKFLSGLDNPSYNKRDLTSKFRLKPGTYLIYPYVENTEVEFSFLLQIFLKSKDCAIQLGTQQSSEVYNSRPLQANYLTVDDQQLFRKYASQESRMNVHDLQRFLNEVILKDFPCQVVFTKDSTRLILRSMDHSGAGSLAADQFSRLWRYLERFKEIFFDIDTNQCGSLNSYELRKAVEIAGRQVSRDELNHLILLFGDSENNIHFVEYLVCMLRLKAVAGLFKCFSTDGKGVYLSYEQLMKSMI</sequence>
<keyword evidence="4 6" id="KW-0788">Thiol protease</keyword>
<dbReference type="SMART" id="SM00230">
    <property type="entry name" value="CysPc"/>
    <property type="match status" value="1"/>
</dbReference>
<evidence type="ECO:0000313" key="10">
    <source>
        <dbReference type="Proteomes" id="UP001295444"/>
    </source>
</evidence>
<dbReference type="Pfam" id="PF00648">
    <property type="entry name" value="Peptidase_C2"/>
    <property type="match status" value="1"/>
</dbReference>
<keyword evidence="10" id="KW-1185">Reference proteome</keyword>
<evidence type="ECO:0000256" key="1">
    <source>
        <dbReference type="ARBA" id="ARBA00007623"/>
    </source>
</evidence>
<evidence type="ECO:0000259" key="7">
    <source>
        <dbReference type="PROSITE" id="PS50203"/>
    </source>
</evidence>
<feature type="domain" description="Calpain catalytic" evidence="7">
    <location>
        <begin position="47"/>
        <end position="371"/>
    </location>
</feature>
<evidence type="ECO:0000256" key="4">
    <source>
        <dbReference type="ARBA" id="ARBA00022807"/>
    </source>
</evidence>
<dbReference type="PANTHER" id="PTHR10183">
    <property type="entry name" value="CALPAIN"/>
    <property type="match status" value="1"/>
</dbReference>
<dbReference type="InterPro" id="IPR038765">
    <property type="entry name" value="Papain-like_cys_pep_sf"/>
</dbReference>
<accession>A0AAD1RI32</accession>
<dbReference type="InterPro" id="IPR001300">
    <property type="entry name" value="Peptidase_C2_calpain_cat"/>
</dbReference>
<dbReference type="SUPFAM" id="SSF47473">
    <property type="entry name" value="EF-hand"/>
    <property type="match status" value="1"/>
</dbReference>
<dbReference type="FunFam" id="3.90.70.10:FF:000114">
    <property type="entry name" value="Calpain a"/>
    <property type="match status" value="1"/>
</dbReference>
<proteinExistence type="inferred from homology"/>
<name>A0AAD1RI32_PELCU</name>
<keyword evidence="2 6" id="KW-0645">Protease</keyword>
<dbReference type="InterPro" id="IPR011992">
    <property type="entry name" value="EF-hand-dom_pair"/>
</dbReference>
<dbReference type="Pfam" id="PF01067">
    <property type="entry name" value="Calpain_III"/>
    <property type="match status" value="1"/>
</dbReference>
<dbReference type="CDD" id="cd00044">
    <property type="entry name" value="CysPc"/>
    <property type="match status" value="1"/>
</dbReference>